<protein>
    <recommendedName>
        <fullName evidence="4">Anthranilate synthase component 1</fullName>
        <ecNumber evidence="3">2.6.1.85</ecNumber>
    </recommendedName>
</protein>
<evidence type="ECO:0000256" key="7">
    <source>
        <dbReference type="ARBA" id="ARBA00022842"/>
    </source>
</evidence>
<dbReference type="Proteomes" id="UP000656077">
    <property type="component" value="Unassembled WGS sequence"/>
</dbReference>
<evidence type="ECO:0000256" key="12">
    <source>
        <dbReference type="SAM" id="MobiDB-lite"/>
    </source>
</evidence>
<dbReference type="EMBL" id="WSRQ01000003">
    <property type="protein sequence ID" value="MVX62678.1"/>
    <property type="molecule type" value="Genomic_DNA"/>
</dbReference>
<dbReference type="GO" id="GO:0000162">
    <property type="term" value="P:L-tryptophan biosynthetic process"/>
    <property type="evidence" value="ECO:0007669"/>
    <property type="project" value="TreeGrafter"/>
</dbReference>
<evidence type="ECO:0000259" key="13">
    <source>
        <dbReference type="Pfam" id="PF00425"/>
    </source>
</evidence>
<name>A0A964W153_9CLOT</name>
<evidence type="ECO:0000256" key="3">
    <source>
        <dbReference type="ARBA" id="ARBA00013139"/>
    </source>
</evidence>
<dbReference type="InterPro" id="IPR006805">
    <property type="entry name" value="Anth_synth_I_N"/>
</dbReference>
<gene>
    <name evidence="15" type="primary">pabB</name>
    <name evidence="15" type="ORF">GKZ28_03025</name>
</gene>
<comment type="subunit">
    <text evidence="2">Heterotetramer consisting of two non-identical subunits: a beta subunit (TrpG) and a large alpha subunit (TrpE).</text>
</comment>
<evidence type="ECO:0000313" key="15">
    <source>
        <dbReference type="EMBL" id="MVX62678.1"/>
    </source>
</evidence>
<dbReference type="GO" id="GO:0009396">
    <property type="term" value="P:folic acid-containing compound biosynthetic process"/>
    <property type="evidence" value="ECO:0007669"/>
    <property type="project" value="InterPro"/>
</dbReference>
<dbReference type="EC" id="2.6.1.85" evidence="3"/>
<comment type="function">
    <text evidence="9">Part of a heterotetrameric complex that catalyzes the two-step biosynthesis of anthranilate, an intermediate in the biosynthesis of L-tryptophan. In the first step, the glutamine-binding beta subunit (TrpG) of anthranilate synthase (AS) provides the glutamine amidotransferase activity which generates ammonia as a substrate that, along with chorismate, is used in the second step, catalyzed by the large alpha subunit of AS (TrpE) to produce anthranilate. In the absence of TrpG, TrpE can synthesize anthranilate directly from chorismate and high concentrations of ammonia.</text>
</comment>
<dbReference type="PANTHER" id="PTHR11236">
    <property type="entry name" value="AMINOBENZOATE/ANTHRANILATE SYNTHASE"/>
    <property type="match status" value="1"/>
</dbReference>
<feature type="region of interest" description="Disordered" evidence="12">
    <location>
        <begin position="274"/>
        <end position="297"/>
    </location>
</feature>
<feature type="compositionally biased region" description="Basic and acidic residues" evidence="12">
    <location>
        <begin position="282"/>
        <end position="297"/>
    </location>
</feature>
<dbReference type="Pfam" id="PF00425">
    <property type="entry name" value="Chorismate_bind"/>
    <property type="match status" value="1"/>
</dbReference>
<dbReference type="AlphaFoldDB" id="A0A964W153"/>
<keyword evidence="8" id="KW-0456">Lyase</keyword>
<dbReference type="Pfam" id="PF04715">
    <property type="entry name" value="Anth_synt_I_N"/>
    <property type="match status" value="1"/>
</dbReference>
<feature type="domain" description="Anthranilate synthase component I N-terminal" evidence="14">
    <location>
        <begin position="20"/>
        <end position="146"/>
    </location>
</feature>
<dbReference type="InterPro" id="IPR005802">
    <property type="entry name" value="ADC_synth_comp_1"/>
</dbReference>
<dbReference type="NCBIfam" id="TIGR00553">
    <property type="entry name" value="pabB"/>
    <property type="match status" value="1"/>
</dbReference>
<comment type="catalytic activity">
    <reaction evidence="10">
        <text>chorismate + L-glutamine = anthranilate + pyruvate + L-glutamate + H(+)</text>
        <dbReference type="Rhea" id="RHEA:21732"/>
        <dbReference type="ChEBI" id="CHEBI:15361"/>
        <dbReference type="ChEBI" id="CHEBI:15378"/>
        <dbReference type="ChEBI" id="CHEBI:16567"/>
        <dbReference type="ChEBI" id="CHEBI:29748"/>
        <dbReference type="ChEBI" id="CHEBI:29985"/>
        <dbReference type="ChEBI" id="CHEBI:58359"/>
        <dbReference type="EC" id="4.1.3.27"/>
    </reaction>
</comment>
<keyword evidence="11" id="KW-0175">Coiled coil</keyword>
<comment type="cofactor">
    <cofactor evidence="1">
        <name>Mg(2+)</name>
        <dbReference type="ChEBI" id="CHEBI:18420"/>
    </cofactor>
</comment>
<evidence type="ECO:0000256" key="11">
    <source>
        <dbReference type="SAM" id="Coils"/>
    </source>
</evidence>
<evidence type="ECO:0000256" key="2">
    <source>
        <dbReference type="ARBA" id="ARBA00011575"/>
    </source>
</evidence>
<dbReference type="Gene3D" id="3.60.120.10">
    <property type="entry name" value="Anthranilate synthase"/>
    <property type="match status" value="1"/>
</dbReference>
<dbReference type="SUPFAM" id="SSF56322">
    <property type="entry name" value="ADC synthase"/>
    <property type="match status" value="1"/>
</dbReference>
<dbReference type="PRINTS" id="PR00095">
    <property type="entry name" value="ANTSNTHASEI"/>
</dbReference>
<evidence type="ECO:0000256" key="9">
    <source>
        <dbReference type="ARBA" id="ARBA00025634"/>
    </source>
</evidence>
<evidence type="ECO:0000256" key="5">
    <source>
        <dbReference type="ARBA" id="ARBA00022679"/>
    </source>
</evidence>
<evidence type="ECO:0000313" key="16">
    <source>
        <dbReference type="Proteomes" id="UP000656077"/>
    </source>
</evidence>
<keyword evidence="15" id="KW-0032">Aminotransferase</keyword>
<dbReference type="InterPro" id="IPR005801">
    <property type="entry name" value="ADC_synthase"/>
</dbReference>
<dbReference type="PANTHER" id="PTHR11236:SF48">
    <property type="entry name" value="ISOCHORISMATE SYNTHASE MENF"/>
    <property type="match status" value="1"/>
</dbReference>
<proteinExistence type="predicted"/>
<dbReference type="GO" id="GO:0004049">
    <property type="term" value="F:anthranilate synthase activity"/>
    <property type="evidence" value="ECO:0007669"/>
    <property type="project" value="UniProtKB-EC"/>
</dbReference>
<evidence type="ECO:0000259" key="14">
    <source>
        <dbReference type="Pfam" id="PF04715"/>
    </source>
</evidence>
<feature type="domain" description="Chorismate-utilising enzyme C-terminal" evidence="13">
    <location>
        <begin position="192"/>
        <end position="446"/>
    </location>
</feature>
<dbReference type="InterPro" id="IPR015890">
    <property type="entry name" value="Chorismate_C"/>
</dbReference>
<dbReference type="GO" id="GO:0046872">
    <property type="term" value="F:metal ion binding"/>
    <property type="evidence" value="ECO:0007669"/>
    <property type="project" value="UniProtKB-KW"/>
</dbReference>
<evidence type="ECO:0000256" key="10">
    <source>
        <dbReference type="ARBA" id="ARBA00047683"/>
    </source>
</evidence>
<evidence type="ECO:0000256" key="6">
    <source>
        <dbReference type="ARBA" id="ARBA00022723"/>
    </source>
</evidence>
<reference evidence="15" key="1">
    <citation type="submission" date="2019-12" db="EMBL/GenBank/DDBJ databases">
        <title>Microbes associate with the intestines of laboratory mice.</title>
        <authorList>
            <person name="Navarre W."/>
            <person name="Wong E."/>
        </authorList>
    </citation>
    <scope>NUCLEOTIDE SEQUENCE</scope>
    <source>
        <strain evidence="15">NM79_F5</strain>
    </source>
</reference>
<evidence type="ECO:0000256" key="4">
    <source>
        <dbReference type="ARBA" id="ARBA00020653"/>
    </source>
</evidence>
<dbReference type="InterPro" id="IPR019999">
    <property type="entry name" value="Anth_synth_I-like"/>
</dbReference>
<sequence>MLDFRIKELNTYYDPFYTYNLFKDDIDSIFLDSSKEDKLLSRYSFIGLNPYKKFTSKGRQVLIGKDKYDNVDPFEKLEEIMEEYKLNIKNDIPFISGAIGYFSYDIGRVLEELPDNSDEDFSIPDSIFIFFDNLIIFDLHNKKTYITAAGQIQEATVGISNIEKYLENYIEDIKDKEIELVKSKNTFISNFDKEEYEKAVAKLKDYIRSGDVYIANMTRRICCNSDEDSYKIYQKLRNTNKAPFSTYMNFGDFQIISSSPERFLSITDGLVQTRPIKGTRPRGKDKEEDEKNKEELLNSEKDKSELLMIVDLERNDLSKVCKPNSVKVTELFKLEEYETVFHLVSTIEGKLKEDVSAVKCIRECFPGGSITGAPKIRAMEIIEELEKLKRNIYTGSIGYFDLRGNSDFNIVIRTIVKKDNKAYLGVGGGITWESIEEDEWFETIDKAKALMGVL</sequence>
<evidence type="ECO:0000256" key="1">
    <source>
        <dbReference type="ARBA" id="ARBA00001946"/>
    </source>
</evidence>
<keyword evidence="7" id="KW-0460">Magnesium</keyword>
<accession>A0A964W153</accession>
<feature type="coiled-coil region" evidence="11">
    <location>
        <begin position="159"/>
        <end position="186"/>
    </location>
</feature>
<evidence type="ECO:0000256" key="8">
    <source>
        <dbReference type="ARBA" id="ARBA00023239"/>
    </source>
</evidence>
<dbReference type="RefSeq" id="WP_160358038.1">
    <property type="nucleotide sequence ID" value="NZ_WSRQ01000003.1"/>
</dbReference>
<comment type="caution">
    <text evidence="15">The sequence shown here is derived from an EMBL/GenBank/DDBJ whole genome shotgun (WGS) entry which is preliminary data.</text>
</comment>
<dbReference type="GO" id="GO:0046820">
    <property type="term" value="F:4-amino-4-deoxychorismate synthase activity"/>
    <property type="evidence" value="ECO:0007669"/>
    <property type="project" value="UniProtKB-EC"/>
</dbReference>
<keyword evidence="6" id="KW-0479">Metal-binding</keyword>
<keyword evidence="5 15" id="KW-0808">Transferase</keyword>
<organism evidence="15 16">
    <name type="scientific">Clostridium chromiireducens</name>
    <dbReference type="NCBI Taxonomy" id="225345"/>
    <lineage>
        <taxon>Bacteria</taxon>
        <taxon>Bacillati</taxon>
        <taxon>Bacillota</taxon>
        <taxon>Clostridia</taxon>
        <taxon>Eubacteriales</taxon>
        <taxon>Clostridiaceae</taxon>
        <taxon>Clostridium</taxon>
    </lineage>
</organism>